<evidence type="ECO:0000313" key="3">
    <source>
        <dbReference type="EMBL" id="KAA8629615.1"/>
    </source>
</evidence>
<feature type="coiled-coil region" evidence="1">
    <location>
        <begin position="578"/>
        <end position="639"/>
    </location>
</feature>
<proteinExistence type="predicted"/>
<organism evidence="3 4">
    <name type="scientific">Sordaria macrospora</name>
    <dbReference type="NCBI Taxonomy" id="5147"/>
    <lineage>
        <taxon>Eukaryota</taxon>
        <taxon>Fungi</taxon>
        <taxon>Dikarya</taxon>
        <taxon>Ascomycota</taxon>
        <taxon>Pezizomycotina</taxon>
        <taxon>Sordariomycetes</taxon>
        <taxon>Sordariomycetidae</taxon>
        <taxon>Sordariales</taxon>
        <taxon>Sordariaceae</taxon>
        <taxon>Sordaria</taxon>
    </lineage>
</organism>
<feature type="compositionally biased region" description="Basic and acidic residues" evidence="2">
    <location>
        <begin position="68"/>
        <end position="96"/>
    </location>
</feature>
<protein>
    <submittedName>
        <fullName evidence="3">Uncharacterized protein</fullName>
    </submittedName>
</protein>
<feature type="region of interest" description="Disordered" evidence="2">
    <location>
        <begin position="1"/>
        <end position="140"/>
    </location>
</feature>
<dbReference type="AlphaFoldDB" id="A0A8S8ZML8"/>
<evidence type="ECO:0000256" key="2">
    <source>
        <dbReference type="SAM" id="MobiDB-lite"/>
    </source>
</evidence>
<name>A0A8S8ZML8_SORMA</name>
<dbReference type="OMA" id="HDGTHIE"/>
<feature type="compositionally biased region" description="Basic and acidic residues" evidence="2">
    <location>
        <begin position="36"/>
        <end position="51"/>
    </location>
</feature>
<accession>A0A8S8ZML8</accession>
<evidence type="ECO:0000256" key="1">
    <source>
        <dbReference type="SAM" id="Coils"/>
    </source>
</evidence>
<reference evidence="3 4" key="1">
    <citation type="submission" date="2017-07" db="EMBL/GenBank/DDBJ databases">
        <title>Genome sequence of the Sordaria macrospora wild type strain R19027.</title>
        <authorList>
            <person name="Nowrousian M."/>
            <person name="Teichert I."/>
            <person name="Kueck U."/>
        </authorList>
    </citation>
    <scope>NUCLEOTIDE SEQUENCE [LARGE SCALE GENOMIC DNA]</scope>
    <source>
        <strain evidence="3 4">R19027</strain>
        <tissue evidence="3">Mycelium</tissue>
    </source>
</reference>
<feature type="compositionally biased region" description="Polar residues" evidence="2">
    <location>
        <begin position="731"/>
        <end position="742"/>
    </location>
</feature>
<dbReference type="EMBL" id="NMPR01000129">
    <property type="protein sequence ID" value="KAA8629615.1"/>
    <property type="molecule type" value="Genomic_DNA"/>
</dbReference>
<dbReference type="PANTHER" id="PTHR45615">
    <property type="entry name" value="MYOSIN HEAVY CHAIN, NON-MUSCLE"/>
    <property type="match status" value="1"/>
</dbReference>
<comment type="caution">
    <text evidence="3">The sequence shown here is derived from an EMBL/GenBank/DDBJ whole genome shotgun (WGS) entry which is preliminary data.</text>
</comment>
<gene>
    <name evidence="3" type="ORF">SMACR_04190</name>
</gene>
<feature type="coiled-coil region" evidence="1">
    <location>
        <begin position="460"/>
        <end position="487"/>
    </location>
</feature>
<dbReference type="VEuPathDB" id="FungiDB:SMAC_04190"/>
<dbReference type="PANTHER" id="PTHR45615:SF80">
    <property type="entry name" value="GRIP DOMAIN-CONTAINING PROTEIN"/>
    <property type="match status" value="1"/>
</dbReference>
<sequence length="742" mass="84485">MSSRPPDPYARRPSTLNDRRPSVDTHQRRDSHHRNPFREERREERHSERTISSHAGSLANRPPNSWNDSHHRDRDRERDQQERSRDRERDRERDPGLPDAPARGLTVNTQTASTGERARPDHGLNTPATASSPTNNSRSASDVELARCLRALCDSLIGFTAHKYDLTQAEKGLTKRQADYNKSLAKQADFPSVPELQKKFLDGATKERDEYRHRVRTAEDGIKKARDGFLSCLLQLVKSGYLPPALLPPASTSSKEYDDKIAELEQALSSHKNDAQSRINALQDLYDGLKSKRLLDQQDMESRFKDLEDKFGKHQREYEIRIAKQQEEFTKQLHTELAKQRQDFEQKLAKQSKEIPKQNTKLEEQINKTQADLKKLKEAQEQELKTQLAKQQKKYEKQLEQQLEQRRATAQDASKQNSATEVASLRQELADLRTHLGTREQELNQVRAQVAEFQSRDQELSQIRTQVAEFQQKMAKQEETLENIDFEGLDQAAEIISFGFPALKDRVADLETKTPLDVLGLTKQVADLGTKDTNVSGLSQQVANLETKVIQVSAAQKESNRKLEDFQNKFAVTFGQLVDAERIRINKLTHEVNNLKLRPTAGTPTPQAGVSTTNLEPLRAEFKQAKAEQQATIEDIQKQTAALDFAINNLSQRFNNITTKHVADMLLQQLIPETEKWKLDQEDLHRELDSLKLSVSILEVKTAGLGVEADVQRGLKRRRTDLDGTNLERPASTTGQPNDVPL</sequence>
<feature type="region of interest" description="Disordered" evidence="2">
    <location>
        <begin position="403"/>
        <end position="422"/>
    </location>
</feature>
<keyword evidence="1" id="KW-0175">Coiled coil</keyword>
<feature type="compositionally biased region" description="Basic and acidic residues" evidence="2">
    <location>
        <begin position="17"/>
        <end position="28"/>
    </location>
</feature>
<evidence type="ECO:0000313" key="4">
    <source>
        <dbReference type="Proteomes" id="UP000433876"/>
    </source>
</evidence>
<dbReference type="Proteomes" id="UP000433876">
    <property type="component" value="Unassembled WGS sequence"/>
</dbReference>
<feature type="compositionally biased region" description="Polar residues" evidence="2">
    <location>
        <begin position="411"/>
        <end position="421"/>
    </location>
</feature>
<feature type="region of interest" description="Disordered" evidence="2">
    <location>
        <begin position="719"/>
        <end position="742"/>
    </location>
</feature>
<feature type="compositionally biased region" description="Polar residues" evidence="2">
    <location>
        <begin position="126"/>
        <end position="140"/>
    </location>
</feature>